<protein>
    <submittedName>
        <fullName evidence="4">Uncharacterized protein</fullName>
    </submittedName>
</protein>
<dbReference type="GO" id="GO:0043248">
    <property type="term" value="P:proteasome assembly"/>
    <property type="evidence" value="ECO:0007669"/>
    <property type="project" value="InterPro"/>
</dbReference>
<dbReference type="GO" id="GO:0005737">
    <property type="term" value="C:cytoplasm"/>
    <property type="evidence" value="ECO:0007669"/>
    <property type="project" value="TreeGrafter"/>
</dbReference>
<accession>A0AA40HB27</accession>
<reference evidence="4" key="1">
    <citation type="submission" date="2023-06" db="EMBL/GenBank/DDBJ databases">
        <title>Reference genome for the Northern bat (Eptesicus nilssonii), a most northern bat species.</title>
        <authorList>
            <person name="Laine V.N."/>
            <person name="Pulliainen A.T."/>
            <person name="Lilley T.M."/>
        </authorList>
    </citation>
    <scope>NUCLEOTIDE SEQUENCE</scope>
    <source>
        <strain evidence="4">BLF_Eptnil</strain>
        <tissue evidence="4">Kidney</tissue>
    </source>
</reference>
<feature type="region of interest" description="Disordered" evidence="3">
    <location>
        <begin position="1"/>
        <end position="22"/>
    </location>
</feature>
<comment type="caution">
    <text evidence="4">The sequence shown here is derived from an EMBL/GenBank/DDBJ whole genome shotgun (WGS) entry which is preliminary data.</text>
</comment>
<name>A0AA40HB27_CNENI</name>
<evidence type="ECO:0000313" key="4">
    <source>
        <dbReference type="EMBL" id="KAK1327799.1"/>
    </source>
</evidence>
<evidence type="ECO:0000313" key="5">
    <source>
        <dbReference type="Proteomes" id="UP001177744"/>
    </source>
</evidence>
<dbReference type="Proteomes" id="UP001177744">
    <property type="component" value="Unassembled WGS sequence"/>
</dbReference>
<proteinExistence type="inferred from homology"/>
<evidence type="ECO:0000256" key="1">
    <source>
        <dbReference type="ARBA" id="ARBA00023186"/>
    </source>
</evidence>
<dbReference type="PANTHER" id="PTHR12828">
    <property type="entry name" value="PROTEASOME MATURATION PROTEIN UMP1"/>
    <property type="match status" value="1"/>
</dbReference>
<keyword evidence="5" id="KW-1185">Reference proteome</keyword>
<comment type="similarity">
    <text evidence="2">Belongs to the POMP/UMP1 family.</text>
</comment>
<dbReference type="PANTHER" id="PTHR12828:SF3">
    <property type="entry name" value="PROTEASOME MATURATION PROTEIN"/>
    <property type="match status" value="1"/>
</dbReference>
<dbReference type="GO" id="GO:0005634">
    <property type="term" value="C:nucleus"/>
    <property type="evidence" value="ECO:0007669"/>
    <property type="project" value="TreeGrafter"/>
</dbReference>
<gene>
    <name evidence="4" type="ORF">QTO34_012707</name>
</gene>
<evidence type="ECO:0000256" key="3">
    <source>
        <dbReference type="SAM" id="MobiDB-lite"/>
    </source>
</evidence>
<dbReference type="Pfam" id="PF05348">
    <property type="entry name" value="UMP1"/>
    <property type="match status" value="1"/>
</dbReference>
<organism evidence="4 5">
    <name type="scientific">Cnephaeus nilssonii</name>
    <name type="common">Northern bat</name>
    <name type="synonym">Eptesicus nilssonii</name>
    <dbReference type="NCBI Taxonomy" id="3371016"/>
    <lineage>
        <taxon>Eukaryota</taxon>
        <taxon>Metazoa</taxon>
        <taxon>Chordata</taxon>
        <taxon>Craniata</taxon>
        <taxon>Vertebrata</taxon>
        <taxon>Euteleostomi</taxon>
        <taxon>Mammalia</taxon>
        <taxon>Eutheria</taxon>
        <taxon>Laurasiatheria</taxon>
        <taxon>Chiroptera</taxon>
        <taxon>Yangochiroptera</taxon>
        <taxon>Vespertilionidae</taxon>
        <taxon>Cnephaeus</taxon>
    </lineage>
</organism>
<dbReference type="AlphaFoldDB" id="A0AA40HB27"/>
<feature type="compositionally biased region" description="Basic and acidic residues" evidence="3">
    <location>
        <begin position="1"/>
        <end position="11"/>
    </location>
</feature>
<dbReference type="EMBL" id="JAULJE010000025">
    <property type="protein sequence ID" value="KAK1327799.1"/>
    <property type="molecule type" value="Genomic_DNA"/>
</dbReference>
<dbReference type="InterPro" id="IPR008012">
    <property type="entry name" value="Ump1"/>
</dbReference>
<evidence type="ECO:0000256" key="2">
    <source>
        <dbReference type="ARBA" id="ARBA00043974"/>
    </source>
</evidence>
<sequence length="402" mass="44365">MKALKTWEPRPESSALRHSSTWDARSRQKLEEMWEDSDGDALQVLDLRPPELLNIATGGYLKEADQRGRRSVKKLHAGGRLTLPGSRGCLQSELKMNTRGLGAQLKDSIPVTELSASGPLESHDLRKGFSCVKHELLPSHPLELSEKNFQLNQDKMNVSTLRNIRGLFAPPKLQMEFKAVQQVQRLPFLPSSALSLDILRGPFHSSARCQLEYKREGEPTWTMKTKVGTGSTVPAETSLQGIRRNARCEGSSLQMAPAPAMLVSPAEASDITEQRRHPTGTPSHLVGRMHWPLSQRSSPQPVGAGPWCRRTVDALPQLDPGSTWLRGCRGQSPKRSEEATALKEDFCILLGPKGTRAEGQAAGWDVVEGHLRPIPDSPSTRRGVRPNGLVLTLLVQDEVISY</sequence>
<keyword evidence="1" id="KW-0143">Chaperone</keyword>